<protein>
    <submittedName>
        <fullName evidence="2">Uncharacterized protein</fullName>
    </submittedName>
</protein>
<organism evidence="2 3">
    <name type="scientific">Paenibacillus rhizosphaerae</name>
    <dbReference type="NCBI Taxonomy" id="297318"/>
    <lineage>
        <taxon>Bacteria</taxon>
        <taxon>Bacillati</taxon>
        <taxon>Bacillota</taxon>
        <taxon>Bacilli</taxon>
        <taxon>Bacillales</taxon>
        <taxon>Paenibacillaceae</taxon>
        <taxon>Paenibacillus</taxon>
    </lineage>
</organism>
<dbReference type="AlphaFoldDB" id="A0A1R1ESG8"/>
<dbReference type="Proteomes" id="UP000187172">
    <property type="component" value="Unassembled WGS sequence"/>
</dbReference>
<sequence length="78" mass="9161">MEVEMLNDKNIKLRIGWIIPNVFMYLLFIGVGTFVLINADGLREINRLGIWVFMLLLILFAALFGSYRIWTWIKQGKI</sequence>
<evidence type="ECO:0000313" key="3">
    <source>
        <dbReference type="Proteomes" id="UP000187172"/>
    </source>
</evidence>
<keyword evidence="1" id="KW-1133">Transmembrane helix</keyword>
<gene>
    <name evidence="2" type="ORF">BK138_16710</name>
</gene>
<reference evidence="2 3" key="1">
    <citation type="submission" date="2016-11" db="EMBL/GenBank/DDBJ databases">
        <title>Paenibacillus species isolates.</title>
        <authorList>
            <person name="Beno S.M."/>
        </authorList>
    </citation>
    <scope>NUCLEOTIDE SEQUENCE [LARGE SCALE GENOMIC DNA]</scope>
    <source>
        <strain evidence="2 3">FSL R5-0378</strain>
    </source>
</reference>
<keyword evidence="1" id="KW-0812">Transmembrane</keyword>
<feature type="transmembrane region" description="Helical" evidence="1">
    <location>
        <begin position="49"/>
        <end position="70"/>
    </location>
</feature>
<keyword evidence="3" id="KW-1185">Reference proteome</keyword>
<name>A0A1R1ESG8_9BACL</name>
<evidence type="ECO:0000256" key="1">
    <source>
        <dbReference type="SAM" id="Phobius"/>
    </source>
</evidence>
<keyword evidence="1" id="KW-0472">Membrane</keyword>
<proteinExistence type="predicted"/>
<comment type="caution">
    <text evidence="2">The sequence shown here is derived from an EMBL/GenBank/DDBJ whole genome shotgun (WGS) entry which is preliminary data.</text>
</comment>
<dbReference type="EMBL" id="MRTP01000003">
    <property type="protein sequence ID" value="OMF54786.1"/>
    <property type="molecule type" value="Genomic_DNA"/>
</dbReference>
<feature type="transmembrane region" description="Helical" evidence="1">
    <location>
        <begin position="15"/>
        <end position="37"/>
    </location>
</feature>
<accession>A0A1R1ESG8</accession>
<evidence type="ECO:0000313" key="2">
    <source>
        <dbReference type="EMBL" id="OMF54786.1"/>
    </source>
</evidence>